<reference evidence="1" key="1">
    <citation type="submission" date="2021-01" db="EMBL/GenBank/DDBJ databases">
        <title>Genomic Encyclopedia of Type Strains, Phase IV (KMG-IV): sequencing the most valuable type-strain genomes for metagenomic binning, comparative biology and taxonomic classification.</title>
        <authorList>
            <person name="Goeker M."/>
        </authorList>
    </citation>
    <scope>NUCLEOTIDE SEQUENCE</scope>
    <source>
        <strain evidence="1">DSM 21943</strain>
    </source>
</reference>
<evidence type="ECO:0000313" key="2">
    <source>
        <dbReference type="Proteomes" id="UP001179280"/>
    </source>
</evidence>
<dbReference type="Proteomes" id="UP001179280">
    <property type="component" value="Unassembled WGS sequence"/>
</dbReference>
<dbReference type="RefSeq" id="WP_035418563.1">
    <property type="nucleotide sequence ID" value="NZ_JAFBCV010000003.1"/>
</dbReference>
<evidence type="ECO:0000313" key="1">
    <source>
        <dbReference type="EMBL" id="MBM7837953.1"/>
    </source>
</evidence>
<sequence>MIVHFQYKPLTVLGRKQKWAFSCYYEGSFVSGTYHHNGDILWQSGPHEPEKQKFLKEAIHDLMLYHVYESEHQPNV</sequence>
<name>A0ABS2SR08_9BACI</name>
<proteinExistence type="predicted"/>
<keyword evidence="2" id="KW-1185">Reference proteome</keyword>
<comment type="caution">
    <text evidence="1">The sequence shown here is derived from an EMBL/GenBank/DDBJ whole genome shotgun (WGS) entry which is preliminary data.</text>
</comment>
<organism evidence="1 2">
    <name type="scientific">Shouchella xiaoxiensis</name>
    <dbReference type="NCBI Taxonomy" id="766895"/>
    <lineage>
        <taxon>Bacteria</taxon>
        <taxon>Bacillati</taxon>
        <taxon>Bacillota</taxon>
        <taxon>Bacilli</taxon>
        <taxon>Bacillales</taxon>
        <taxon>Bacillaceae</taxon>
        <taxon>Shouchella</taxon>
    </lineage>
</organism>
<dbReference type="InterPro" id="IPR017263">
    <property type="entry name" value="UCP037692"/>
</dbReference>
<gene>
    <name evidence="1" type="ORF">JOC54_001184</name>
</gene>
<dbReference type="PIRSF" id="PIRSF037692">
    <property type="entry name" value="UCP037692"/>
    <property type="match status" value="1"/>
</dbReference>
<dbReference type="Pfam" id="PF17277">
    <property type="entry name" value="DUF5342"/>
    <property type="match status" value="1"/>
</dbReference>
<dbReference type="EMBL" id="JAFBCV010000003">
    <property type="protein sequence ID" value="MBM7837953.1"/>
    <property type="molecule type" value="Genomic_DNA"/>
</dbReference>
<protein>
    <submittedName>
        <fullName evidence="1">Uncharacterized protein</fullName>
    </submittedName>
</protein>
<accession>A0ABS2SR08</accession>